<reference evidence="1 2" key="1">
    <citation type="submission" date="2020-01" db="EMBL/GenBank/DDBJ databases">
        <title>Genomes of bacteria type strains.</title>
        <authorList>
            <person name="Chen J."/>
            <person name="Zhu S."/>
            <person name="Yang J."/>
        </authorList>
    </citation>
    <scope>NUCLEOTIDE SEQUENCE [LARGE SCALE GENOMIC DNA]</scope>
    <source>
        <strain evidence="1 2">DSM 16655</strain>
    </source>
</reference>
<dbReference type="Proteomes" id="UP001320715">
    <property type="component" value="Unassembled WGS sequence"/>
</dbReference>
<organism evidence="1 2">
    <name type="scientific">Hoeflea alexandrii</name>
    <dbReference type="NCBI Taxonomy" id="288436"/>
    <lineage>
        <taxon>Bacteria</taxon>
        <taxon>Pseudomonadati</taxon>
        <taxon>Pseudomonadota</taxon>
        <taxon>Alphaproteobacteria</taxon>
        <taxon>Hyphomicrobiales</taxon>
        <taxon>Rhizobiaceae</taxon>
        <taxon>Hoeflea</taxon>
    </lineage>
</organism>
<dbReference type="Pfam" id="PF09550">
    <property type="entry name" value="Phage_TAC_6"/>
    <property type="match status" value="1"/>
</dbReference>
<name>A0ABT1CWE8_9HYPH</name>
<dbReference type="NCBIfam" id="TIGR02216">
    <property type="entry name" value="phage_TIGR02216"/>
    <property type="match status" value="1"/>
</dbReference>
<comment type="caution">
    <text evidence="1">The sequence shown here is derived from an EMBL/GenBank/DDBJ whole genome shotgun (WGS) entry which is preliminary data.</text>
</comment>
<protein>
    <submittedName>
        <fullName evidence="1">Phage tail assembly chaperone</fullName>
    </submittedName>
</protein>
<evidence type="ECO:0000313" key="2">
    <source>
        <dbReference type="Proteomes" id="UP001320715"/>
    </source>
</evidence>
<dbReference type="EMBL" id="JAAAML010000003">
    <property type="protein sequence ID" value="MCO6409906.1"/>
    <property type="molecule type" value="Genomic_DNA"/>
</dbReference>
<evidence type="ECO:0000313" key="1">
    <source>
        <dbReference type="EMBL" id="MCO6409906.1"/>
    </source>
</evidence>
<dbReference type="InterPro" id="IPR019056">
    <property type="entry name" value="Phage_TAC_6"/>
</dbReference>
<keyword evidence="2" id="KW-1185">Reference proteome</keyword>
<accession>A0ABT1CWE8</accession>
<dbReference type="RefSeq" id="WP_252916981.1">
    <property type="nucleotide sequence ID" value="NZ_JAAAML010000003.1"/>
</dbReference>
<sequence length="79" mass="8904">MPDRTFFPWASVLRFGLGHLRLPPDAFWRLSLTELNALAGAGDRPETTTRSSLQALMALYPDRRGAPAQHNRKDLADDR</sequence>
<proteinExistence type="predicted"/>
<gene>
    <name evidence="1" type="ORF">GTW23_17115</name>
</gene>
<dbReference type="InterPro" id="IPR011739">
    <property type="entry name" value="GTA_rcc01693"/>
</dbReference>